<evidence type="ECO:0000256" key="5">
    <source>
        <dbReference type="ARBA" id="ARBA00022475"/>
    </source>
</evidence>
<dbReference type="RefSeq" id="WP_092456181.1">
    <property type="nucleotide sequence ID" value="NZ_FPCJ01000001.1"/>
</dbReference>
<keyword evidence="11" id="KW-0046">Antibiotic resistance</keyword>
<dbReference type="GO" id="GO:0055091">
    <property type="term" value="P:phospholipid homeostasis"/>
    <property type="evidence" value="ECO:0007669"/>
    <property type="project" value="TreeGrafter"/>
</dbReference>
<keyword evidence="5" id="KW-1003">Cell membrane</keyword>
<evidence type="ECO:0000256" key="10">
    <source>
        <dbReference type="ARBA" id="ARBA00023136"/>
    </source>
</evidence>
<reference evidence="17" key="1">
    <citation type="submission" date="2016-10" db="EMBL/GenBank/DDBJ databases">
        <authorList>
            <person name="Varghese N."/>
            <person name="Submissions S."/>
        </authorList>
    </citation>
    <scope>NUCLEOTIDE SEQUENCE [LARGE SCALE GENOMIC DNA]</scope>
    <source>
        <strain evidence="17">DSM 14807</strain>
    </source>
</reference>
<dbReference type="Pfam" id="PF03706">
    <property type="entry name" value="LPG_synthase_TM"/>
    <property type="match status" value="1"/>
</dbReference>
<feature type="domain" description="Phosphatidylglycerol lysyltransferase C-terminal" evidence="15">
    <location>
        <begin position="551"/>
        <end position="845"/>
    </location>
</feature>
<feature type="transmembrane region" description="Helical" evidence="14">
    <location>
        <begin position="16"/>
        <end position="34"/>
    </location>
</feature>
<gene>
    <name evidence="16" type="ORF">SAMN05660895_0091</name>
</gene>
<evidence type="ECO:0000256" key="13">
    <source>
        <dbReference type="ARBA" id="ARBA00047540"/>
    </source>
</evidence>
<feature type="transmembrane region" description="Helical" evidence="14">
    <location>
        <begin position="54"/>
        <end position="72"/>
    </location>
</feature>
<evidence type="ECO:0000313" key="16">
    <source>
        <dbReference type="EMBL" id="SFV27350.1"/>
    </source>
</evidence>
<evidence type="ECO:0000256" key="12">
    <source>
        <dbReference type="ARBA" id="ARBA00031899"/>
    </source>
</evidence>
<evidence type="ECO:0000256" key="7">
    <source>
        <dbReference type="ARBA" id="ARBA00022692"/>
    </source>
</evidence>
<dbReference type="OrthoDB" id="145485at2"/>
<keyword evidence="6 16" id="KW-0808">Transferase</keyword>
<evidence type="ECO:0000256" key="11">
    <source>
        <dbReference type="ARBA" id="ARBA00023251"/>
    </source>
</evidence>
<dbReference type="PANTHER" id="PTHR34697">
    <property type="entry name" value="PHOSPHATIDYLGLYCEROL LYSYLTRANSFERASE"/>
    <property type="match status" value="1"/>
</dbReference>
<evidence type="ECO:0000313" key="17">
    <source>
        <dbReference type="Proteomes" id="UP000199537"/>
    </source>
</evidence>
<feature type="transmembrane region" description="Helical" evidence="14">
    <location>
        <begin position="298"/>
        <end position="322"/>
    </location>
</feature>
<protein>
    <recommendedName>
        <fullName evidence="4">Phosphatidylglycerol lysyltransferase</fullName>
        <ecNumber evidence="3">2.3.2.3</ecNumber>
    </recommendedName>
    <alternativeName>
        <fullName evidence="12">Lysylphosphatidylglycerol synthase</fullName>
    </alternativeName>
</protein>
<comment type="catalytic activity">
    <reaction evidence="13">
        <text>L-lysyl-tRNA(Lys) + a 1,2-diacyl-sn-glycero-3-phospho-(1'-sn-glycerol) = a 1,2-diacyl-sn-glycero-3-phospho-1'-(3'-O-L-lysyl)-sn-glycerol + tRNA(Lys)</text>
        <dbReference type="Rhea" id="RHEA:10668"/>
        <dbReference type="Rhea" id="RHEA-COMP:9696"/>
        <dbReference type="Rhea" id="RHEA-COMP:9697"/>
        <dbReference type="ChEBI" id="CHEBI:64716"/>
        <dbReference type="ChEBI" id="CHEBI:75792"/>
        <dbReference type="ChEBI" id="CHEBI:78442"/>
        <dbReference type="ChEBI" id="CHEBI:78529"/>
        <dbReference type="EC" id="2.3.2.3"/>
    </reaction>
</comment>
<keyword evidence="9" id="KW-0443">Lipid metabolism</keyword>
<evidence type="ECO:0000259" key="15">
    <source>
        <dbReference type="Pfam" id="PF09924"/>
    </source>
</evidence>
<dbReference type="GO" id="GO:0046677">
    <property type="term" value="P:response to antibiotic"/>
    <property type="evidence" value="ECO:0007669"/>
    <property type="project" value="UniProtKB-KW"/>
</dbReference>
<feature type="transmembrane region" description="Helical" evidence="14">
    <location>
        <begin position="163"/>
        <end position="184"/>
    </location>
</feature>
<keyword evidence="10 14" id="KW-0472">Membrane</keyword>
<dbReference type="InterPro" id="IPR022791">
    <property type="entry name" value="L-PG_synthase/AglD"/>
</dbReference>
<dbReference type="Proteomes" id="UP000199537">
    <property type="component" value="Unassembled WGS sequence"/>
</dbReference>
<feature type="transmembrane region" description="Helical" evidence="14">
    <location>
        <begin position="511"/>
        <end position="532"/>
    </location>
</feature>
<feature type="transmembrane region" description="Helical" evidence="14">
    <location>
        <begin position="134"/>
        <end position="157"/>
    </location>
</feature>
<dbReference type="EC" id="2.3.2.3" evidence="3"/>
<dbReference type="GO" id="GO:0050071">
    <property type="term" value="F:phosphatidylglycerol lysyltransferase activity"/>
    <property type="evidence" value="ECO:0007669"/>
    <property type="project" value="UniProtKB-EC"/>
</dbReference>
<dbReference type="STRING" id="1393122.SAMN05660895_0091"/>
<dbReference type="PANTHER" id="PTHR34697:SF2">
    <property type="entry name" value="PHOSPHATIDYLGLYCEROL LYSYLTRANSFERASE"/>
    <property type="match status" value="1"/>
</dbReference>
<keyword evidence="7 14" id="KW-0812">Transmembrane</keyword>
<dbReference type="GO" id="GO:0006629">
    <property type="term" value="P:lipid metabolic process"/>
    <property type="evidence" value="ECO:0007669"/>
    <property type="project" value="UniProtKB-KW"/>
</dbReference>
<proteinExistence type="inferred from homology"/>
<evidence type="ECO:0000256" key="9">
    <source>
        <dbReference type="ARBA" id="ARBA00023098"/>
    </source>
</evidence>
<comment type="subcellular location">
    <subcellularLocation>
        <location evidence="1">Cell membrane</location>
        <topology evidence="1">Multi-pass membrane protein</topology>
    </subcellularLocation>
</comment>
<evidence type="ECO:0000256" key="6">
    <source>
        <dbReference type="ARBA" id="ARBA00022679"/>
    </source>
</evidence>
<accession>A0A1I7MY77</accession>
<sequence length="865" mass="100298">MSAFEQIRKRLIKGTVYWREILSLFALLVGLYFFRRQQADMVLARELISSLSWPYWILLLLLFTGFVFLQSLNYRLSFAVMQSPVSWRLALDFFLKRSVVDIFLSPEHVIAERFFSIWRAKADVSHTKSRFSTYLFYFFQALAYVLIGLATLIWWALHQLVVYGKMLPAVGTGMLLLGLFFLFWRRPVWVYAVISRFFPELDITLQELAGNRINRQLIQPLMLFSLIAQWLVLLMLAAAIMAITGSGSASISWLDVFSAYALGMLFFLAMPFLKGMGLVELVMILLFLHRQFSLPEAAAIVFLFRLIQFWLPVLGGVFNFLFTPGSLLLRIYPAFLVFLLGLINLISGLSPAIHWRMRLISQYIPLSTIHASNDFVIVTGLMLLITSLYLLRGLRNAWIIAFTLGLLSCVAHLIKDIDYEEALFALFSVIVLWITRHEYRVKSNRKIVRVGVRMALVILVCSLIFGVMGFYFLNEKQFGINLNLWQSIRYTLQYFFLMNGDLQPHTRFASGFLRVINALGVGSIGLLLYGLLRPFVFQREEVESDLQRAHALVQQYGRSAIDYFKTYPDKLFYFASDGHGLVSYKVGNDFAIVLGEPVCAPDDAVEMRIIAEFEQFCEEQGLKVVYYRVDEERLPFFTQQQKKYLLIGQEAIVDALHFSMEGKARQNLRTARNTLLKKGYHIEVFSPPVPGNILQQLKAVSDDWLQKLHKQELVFSQGMFLEEEIREHTVLALMDAEQRIVAFLDLIPDYRPGEVRYDLIRKLADTPSTCMDFLMVGLIEYCQQHQIPYINMGMAPLSGIEEPKNIQELTIKMAYEKIRRFQHYRGLRFFKEKFDPVWENKYLIYQHHFDLLFIPAALNEVMKEF</sequence>
<dbReference type="InterPro" id="IPR024320">
    <property type="entry name" value="LPG_synthase_C"/>
</dbReference>
<evidence type="ECO:0000256" key="1">
    <source>
        <dbReference type="ARBA" id="ARBA00004651"/>
    </source>
</evidence>
<dbReference type="AlphaFoldDB" id="A0A1I7MY77"/>
<evidence type="ECO:0000256" key="14">
    <source>
        <dbReference type="SAM" id="Phobius"/>
    </source>
</evidence>
<feature type="transmembrane region" description="Helical" evidence="14">
    <location>
        <begin position="451"/>
        <end position="473"/>
    </location>
</feature>
<feature type="transmembrane region" description="Helical" evidence="14">
    <location>
        <begin position="398"/>
        <end position="415"/>
    </location>
</feature>
<name>A0A1I7MY77_9BACT</name>
<evidence type="ECO:0000256" key="4">
    <source>
        <dbReference type="ARBA" id="ARBA00021546"/>
    </source>
</evidence>
<dbReference type="GO" id="GO:0005886">
    <property type="term" value="C:plasma membrane"/>
    <property type="evidence" value="ECO:0007669"/>
    <property type="project" value="UniProtKB-SubCell"/>
</dbReference>
<dbReference type="InterPro" id="IPR016181">
    <property type="entry name" value="Acyl_CoA_acyltransferase"/>
</dbReference>
<keyword evidence="17" id="KW-1185">Reference proteome</keyword>
<dbReference type="SUPFAM" id="SSF55729">
    <property type="entry name" value="Acyl-CoA N-acyltransferases (Nat)"/>
    <property type="match status" value="1"/>
</dbReference>
<dbReference type="InterPro" id="IPR051211">
    <property type="entry name" value="PG_lysyltransferase"/>
</dbReference>
<feature type="transmembrane region" description="Helical" evidence="14">
    <location>
        <begin position="421"/>
        <end position="439"/>
    </location>
</feature>
<evidence type="ECO:0000256" key="3">
    <source>
        <dbReference type="ARBA" id="ARBA00012014"/>
    </source>
</evidence>
<keyword evidence="8 14" id="KW-1133">Transmembrane helix</keyword>
<evidence type="ECO:0000256" key="8">
    <source>
        <dbReference type="ARBA" id="ARBA00022989"/>
    </source>
</evidence>
<feature type="transmembrane region" description="Helical" evidence="14">
    <location>
        <begin position="275"/>
        <end position="292"/>
    </location>
</feature>
<feature type="transmembrane region" description="Helical" evidence="14">
    <location>
        <begin position="221"/>
        <end position="244"/>
    </location>
</feature>
<evidence type="ECO:0000256" key="2">
    <source>
        <dbReference type="ARBA" id="ARBA00008627"/>
    </source>
</evidence>
<comment type="similarity">
    <text evidence="2">Belongs to the LPG synthase family.</text>
</comment>
<dbReference type="EMBL" id="FPCJ01000001">
    <property type="protein sequence ID" value="SFV27350.1"/>
    <property type="molecule type" value="Genomic_DNA"/>
</dbReference>
<feature type="transmembrane region" description="Helical" evidence="14">
    <location>
        <begin position="375"/>
        <end position="391"/>
    </location>
</feature>
<dbReference type="Pfam" id="PF09924">
    <property type="entry name" value="LPG_synthase_C"/>
    <property type="match status" value="1"/>
</dbReference>
<feature type="transmembrane region" description="Helical" evidence="14">
    <location>
        <begin position="334"/>
        <end position="355"/>
    </location>
</feature>
<organism evidence="16 17">
    <name type="scientific">Thermoflavifilum thermophilum</name>
    <dbReference type="NCBI Taxonomy" id="1393122"/>
    <lineage>
        <taxon>Bacteria</taxon>
        <taxon>Pseudomonadati</taxon>
        <taxon>Bacteroidota</taxon>
        <taxon>Chitinophagia</taxon>
        <taxon>Chitinophagales</taxon>
        <taxon>Chitinophagaceae</taxon>
        <taxon>Thermoflavifilum</taxon>
    </lineage>
</organism>